<organism evidence="2 3">
    <name type="scientific">Natrinema versiforme</name>
    <dbReference type="NCBI Taxonomy" id="88724"/>
    <lineage>
        <taxon>Archaea</taxon>
        <taxon>Methanobacteriati</taxon>
        <taxon>Methanobacteriota</taxon>
        <taxon>Stenosarchaea group</taxon>
        <taxon>Halobacteria</taxon>
        <taxon>Halobacteriales</taxon>
        <taxon>Natrialbaceae</taxon>
        <taxon>Natrinema</taxon>
    </lineage>
</organism>
<dbReference type="AlphaFoldDB" id="A0A4P8WLD4"/>
<dbReference type="Proteomes" id="UP000302218">
    <property type="component" value="Chromosome"/>
</dbReference>
<name>A0A4P8WLD4_9EURY</name>
<feature type="compositionally biased region" description="Basic and acidic residues" evidence="1">
    <location>
        <begin position="45"/>
        <end position="57"/>
    </location>
</feature>
<accession>A0A4P8WLD4</accession>
<evidence type="ECO:0000256" key="1">
    <source>
        <dbReference type="SAM" id="MobiDB-lite"/>
    </source>
</evidence>
<evidence type="ECO:0000313" key="2">
    <source>
        <dbReference type="EMBL" id="QCS44145.1"/>
    </source>
</evidence>
<dbReference type="OrthoDB" id="180994at2157"/>
<dbReference type="GeneID" id="40267215"/>
<reference evidence="3" key="1">
    <citation type="submission" date="2019-05" db="EMBL/GenBank/DDBJ databases">
        <title>Genome sequence and methylation pattern of the halophilic Archaeon Natrinema versiforme BOL5-4.</title>
        <authorList>
            <person name="DasSarma P."/>
            <person name="Anton B.P."/>
            <person name="DasSarma S.L."/>
            <person name="Martinez F.L."/>
            <person name="Guzman D."/>
            <person name="Roberts R.J."/>
            <person name="DasSarma S."/>
        </authorList>
    </citation>
    <scope>NUCLEOTIDE SEQUENCE [LARGE SCALE GENOMIC DNA]</scope>
    <source>
        <strain evidence="3">BOL5-4</strain>
    </source>
</reference>
<gene>
    <name evidence="2" type="ORF">FEJ81_18035</name>
</gene>
<feature type="region of interest" description="Disordered" evidence="1">
    <location>
        <begin position="21"/>
        <end position="93"/>
    </location>
</feature>
<protein>
    <submittedName>
        <fullName evidence="2">Uncharacterized protein</fullName>
    </submittedName>
</protein>
<dbReference type="EMBL" id="CP040330">
    <property type="protein sequence ID" value="QCS44145.1"/>
    <property type="molecule type" value="Genomic_DNA"/>
</dbReference>
<dbReference type="RefSeq" id="WP_138246591.1">
    <property type="nucleotide sequence ID" value="NZ_CP040330.1"/>
</dbReference>
<proteinExistence type="predicted"/>
<sequence length="211" mass="23184">MNRPRSRRTLLASIATTAAVGTGGFEYDSSGATGTNLEDGIVPADRYECSDVDRPDPEPPADEDALEPQEYPSPPWETSTDADGDPSDDTPSSIMYGASRYVTAFERAYRRNAFLDRYQSAARTVDLHRTAYRTAPIDSDATGDAVLVAIQYNVAMATRPADVAPRDEWGVRVTYYIDERVVLRARYNGVAEGLAFDPDPRTRGELVACFD</sequence>
<dbReference type="KEGG" id="nvr:FEJ81_18035"/>
<evidence type="ECO:0000313" key="3">
    <source>
        <dbReference type="Proteomes" id="UP000302218"/>
    </source>
</evidence>